<dbReference type="GO" id="GO:0008270">
    <property type="term" value="F:zinc ion binding"/>
    <property type="evidence" value="ECO:0007669"/>
    <property type="project" value="UniProtKB-KW"/>
</dbReference>
<proteinExistence type="predicted"/>
<comment type="caution">
    <text evidence="4">The sequence shown here is derived from an EMBL/GenBank/DDBJ whole genome shotgun (WGS) entry which is preliminary data.</text>
</comment>
<feature type="domain" description="C2H2-type" evidence="3">
    <location>
        <begin position="551"/>
        <end position="574"/>
    </location>
</feature>
<feature type="compositionally biased region" description="Basic and acidic residues" evidence="2">
    <location>
        <begin position="105"/>
        <end position="117"/>
    </location>
</feature>
<dbReference type="InterPro" id="IPR013087">
    <property type="entry name" value="Znf_C2H2_type"/>
</dbReference>
<dbReference type="EMBL" id="MU863648">
    <property type="protein sequence ID" value="KAK4099588.1"/>
    <property type="molecule type" value="Genomic_DNA"/>
</dbReference>
<evidence type="ECO:0000259" key="3">
    <source>
        <dbReference type="PROSITE" id="PS50157"/>
    </source>
</evidence>
<evidence type="ECO:0000313" key="4">
    <source>
        <dbReference type="EMBL" id="KAK4099588.1"/>
    </source>
</evidence>
<keyword evidence="1" id="KW-0863">Zinc-finger</keyword>
<accession>A0AAN6PXF4</accession>
<feature type="compositionally biased region" description="Basic residues" evidence="2">
    <location>
        <begin position="485"/>
        <end position="500"/>
    </location>
</feature>
<feature type="region of interest" description="Disordered" evidence="2">
    <location>
        <begin position="479"/>
        <end position="507"/>
    </location>
</feature>
<evidence type="ECO:0000313" key="5">
    <source>
        <dbReference type="Proteomes" id="UP001305647"/>
    </source>
</evidence>
<keyword evidence="5" id="KW-1185">Reference proteome</keyword>
<evidence type="ECO:0000256" key="1">
    <source>
        <dbReference type="PROSITE-ProRule" id="PRU00042"/>
    </source>
</evidence>
<feature type="compositionally biased region" description="Polar residues" evidence="2">
    <location>
        <begin position="434"/>
        <end position="443"/>
    </location>
</feature>
<keyword evidence="1" id="KW-0862">Zinc</keyword>
<organism evidence="4 5">
    <name type="scientific">Parathielavia hyrcaniae</name>
    <dbReference type="NCBI Taxonomy" id="113614"/>
    <lineage>
        <taxon>Eukaryota</taxon>
        <taxon>Fungi</taxon>
        <taxon>Dikarya</taxon>
        <taxon>Ascomycota</taxon>
        <taxon>Pezizomycotina</taxon>
        <taxon>Sordariomycetes</taxon>
        <taxon>Sordariomycetidae</taxon>
        <taxon>Sordariales</taxon>
        <taxon>Chaetomiaceae</taxon>
        <taxon>Parathielavia</taxon>
    </lineage>
</organism>
<protein>
    <recommendedName>
        <fullName evidence="3">C2H2-type domain-containing protein</fullName>
    </recommendedName>
</protein>
<feature type="region of interest" description="Disordered" evidence="2">
    <location>
        <begin position="242"/>
        <end position="263"/>
    </location>
</feature>
<feature type="region of interest" description="Disordered" evidence="2">
    <location>
        <begin position="98"/>
        <end position="140"/>
    </location>
</feature>
<dbReference type="PROSITE" id="PS50157">
    <property type="entry name" value="ZINC_FINGER_C2H2_2"/>
    <property type="match status" value="1"/>
</dbReference>
<gene>
    <name evidence="4" type="ORF">N658DRAFT_161673</name>
</gene>
<sequence length="591" mass="65461">MAYSYDDPATPCPLAPNGRQAGADWELSSPTSPLSGLSYECYYEPHDSADCMHARMLCDQRFVHLQTLMADRERCQCRCGQSTWGRTKSFFGSLKKRLSQKSRKKAQDGPELEHGQEYEWPNESHPCATAGELPGNPQPSELCPYQTFIPELDSRSLTATHIRGQSNPDMAMELSTGTSWLNPHESGFPPCLASFSRHAIQSPAQFPPVQELAGSVPRHTSNAAWYSGEPTGHELLAVVSPLTPSTRSSSRGHSLVSPQSSISSVPHPLFIDTASVACSGVPSFADHTTSSPTEYCQGDNVAPWAIQPSTAHQNSWDSFTTLVELPGSSANPMLGPTEWLQQRADQPPAKLDGTVPLYSHSMLSLPKACSEWQPMEPVELATSVNVRPNSTSTSWYVPGMASMEQPHMKGFANLSNPYYHMQPPARRPGPQPVVTRTRQNSYDSTTSTILDVPTLQADSQARKTPEVCRPAEICFISELPSQQQHRQRARGKPSPLKRKKVSQEPTHCDPCNFRPSPAGRRRKMEKHMQTDKHRRMTGQVAALNEASTPRFECGFCGATRNREDNLVQHLREKHKVIDVQVSEEKAGGWRR</sequence>
<reference evidence="4" key="2">
    <citation type="submission" date="2023-05" db="EMBL/GenBank/DDBJ databases">
        <authorList>
            <consortium name="Lawrence Berkeley National Laboratory"/>
            <person name="Steindorff A."/>
            <person name="Hensen N."/>
            <person name="Bonometti L."/>
            <person name="Westerberg I."/>
            <person name="Brannstrom I.O."/>
            <person name="Guillou S."/>
            <person name="Cros-Aarteil S."/>
            <person name="Calhoun S."/>
            <person name="Haridas S."/>
            <person name="Kuo A."/>
            <person name="Mondo S."/>
            <person name="Pangilinan J."/>
            <person name="Riley R."/>
            <person name="Labutti K."/>
            <person name="Andreopoulos B."/>
            <person name="Lipzen A."/>
            <person name="Chen C."/>
            <person name="Yanf M."/>
            <person name="Daum C."/>
            <person name="Ng V."/>
            <person name="Clum A."/>
            <person name="Ohm R."/>
            <person name="Martin F."/>
            <person name="Silar P."/>
            <person name="Natvig D."/>
            <person name="Lalanne C."/>
            <person name="Gautier V."/>
            <person name="Ament-Velasquez S.L."/>
            <person name="Kruys A."/>
            <person name="Hutchinson M.I."/>
            <person name="Powell A.J."/>
            <person name="Barry K."/>
            <person name="Miller A.N."/>
            <person name="Grigoriev I.V."/>
            <person name="Debuchy R."/>
            <person name="Gladieux P."/>
            <person name="Thoren M.H."/>
            <person name="Johannesson H."/>
        </authorList>
    </citation>
    <scope>NUCLEOTIDE SEQUENCE</scope>
    <source>
        <strain evidence="4">CBS 757.83</strain>
    </source>
</reference>
<dbReference type="Proteomes" id="UP001305647">
    <property type="component" value="Unassembled WGS sequence"/>
</dbReference>
<dbReference type="AlphaFoldDB" id="A0AAN6PXF4"/>
<reference evidence="4" key="1">
    <citation type="journal article" date="2023" name="Mol. Phylogenet. Evol.">
        <title>Genome-scale phylogeny and comparative genomics of the fungal order Sordariales.</title>
        <authorList>
            <person name="Hensen N."/>
            <person name="Bonometti L."/>
            <person name="Westerberg I."/>
            <person name="Brannstrom I.O."/>
            <person name="Guillou S."/>
            <person name="Cros-Aarteil S."/>
            <person name="Calhoun S."/>
            <person name="Haridas S."/>
            <person name="Kuo A."/>
            <person name="Mondo S."/>
            <person name="Pangilinan J."/>
            <person name="Riley R."/>
            <person name="LaButti K."/>
            <person name="Andreopoulos B."/>
            <person name="Lipzen A."/>
            <person name="Chen C."/>
            <person name="Yan M."/>
            <person name="Daum C."/>
            <person name="Ng V."/>
            <person name="Clum A."/>
            <person name="Steindorff A."/>
            <person name="Ohm R.A."/>
            <person name="Martin F."/>
            <person name="Silar P."/>
            <person name="Natvig D.O."/>
            <person name="Lalanne C."/>
            <person name="Gautier V."/>
            <person name="Ament-Velasquez S.L."/>
            <person name="Kruys A."/>
            <person name="Hutchinson M.I."/>
            <person name="Powell A.J."/>
            <person name="Barry K."/>
            <person name="Miller A.N."/>
            <person name="Grigoriev I.V."/>
            <person name="Debuchy R."/>
            <person name="Gladieux P."/>
            <person name="Hiltunen Thoren M."/>
            <person name="Johannesson H."/>
        </authorList>
    </citation>
    <scope>NUCLEOTIDE SEQUENCE</scope>
    <source>
        <strain evidence="4">CBS 757.83</strain>
    </source>
</reference>
<keyword evidence="1" id="KW-0479">Metal-binding</keyword>
<name>A0AAN6PXF4_9PEZI</name>
<feature type="region of interest" description="Disordered" evidence="2">
    <location>
        <begin position="423"/>
        <end position="443"/>
    </location>
</feature>
<dbReference type="Gene3D" id="3.30.160.60">
    <property type="entry name" value="Classic Zinc Finger"/>
    <property type="match status" value="1"/>
</dbReference>
<evidence type="ECO:0000256" key="2">
    <source>
        <dbReference type="SAM" id="MobiDB-lite"/>
    </source>
</evidence>